<dbReference type="EMBL" id="CM044701">
    <property type="protein sequence ID" value="KAI5682134.1"/>
    <property type="molecule type" value="Genomic_DNA"/>
</dbReference>
<accession>A0ACC0CB76</accession>
<keyword evidence="2" id="KW-1185">Reference proteome</keyword>
<evidence type="ECO:0000313" key="2">
    <source>
        <dbReference type="Proteomes" id="UP001060085"/>
    </source>
</evidence>
<comment type="caution">
    <text evidence="1">The sequence shown here is derived from an EMBL/GenBank/DDBJ whole genome shotgun (WGS) entry which is preliminary data.</text>
</comment>
<sequence>MSPNILPKTLIFSLLILSFYFPTVIHGFPSFFKFHVHVVSGLPDNYHALRIHCQSKGDLGYHTLYVNDDFQWKFHVNWQKTTLFFCHLSFLWDIADHHCGSNPNVCYWAVKEYGFYLAEYEHPKPDNLLHTYTWKKK</sequence>
<reference evidence="2" key="1">
    <citation type="journal article" date="2023" name="Nat. Plants">
        <title>Single-cell RNA sequencing provides a high-resolution roadmap for understanding the multicellular compartmentation of specialized metabolism.</title>
        <authorList>
            <person name="Sun S."/>
            <person name="Shen X."/>
            <person name="Li Y."/>
            <person name="Li Y."/>
            <person name="Wang S."/>
            <person name="Li R."/>
            <person name="Zhang H."/>
            <person name="Shen G."/>
            <person name="Guo B."/>
            <person name="Wei J."/>
            <person name="Xu J."/>
            <person name="St-Pierre B."/>
            <person name="Chen S."/>
            <person name="Sun C."/>
        </authorList>
    </citation>
    <scope>NUCLEOTIDE SEQUENCE [LARGE SCALE GENOMIC DNA]</scope>
</reference>
<dbReference type="Proteomes" id="UP001060085">
    <property type="component" value="Linkage Group LG01"/>
</dbReference>
<proteinExistence type="predicted"/>
<evidence type="ECO:0000313" key="1">
    <source>
        <dbReference type="EMBL" id="KAI5682134.1"/>
    </source>
</evidence>
<protein>
    <submittedName>
        <fullName evidence="1">Uncharacterized protein</fullName>
    </submittedName>
</protein>
<name>A0ACC0CB76_CATRO</name>
<gene>
    <name evidence="1" type="ORF">M9H77_03362</name>
</gene>
<organism evidence="1 2">
    <name type="scientific">Catharanthus roseus</name>
    <name type="common">Madagascar periwinkle</name>
    <name type="synonym">Vinca rosea</name>
    <dbReference type="NCBI Taxonomy" id="4058"/>
    <lineage>
        <taxon>Eukaryota</taxon>
        <taxon>Viridiplantae</taxon>
        <taxon>Streptophyta</taxon>
        <taxon>Embryophyta</taxon>
        <taxon>Tracheophyta</taxon>
        <taxon>Spermatophyta</taxon>
        <taxon>Magnoliopsida</taxon>
        <taxon>eudicotyledons</taxon>
        <taxon>Gunneridae</taxon>
        <taxon>Pentapetalae</taxon>
        <taxon>asterids</taxon>
        <taxon>lamiids</taxon>
        <taxon>Gentianales</taxon>
        <taxon>Apocynaceae</taxon>
        <taxon>Rauvolfioideae</taxon>
        <taxon>Vinceae</taxon>
        <taxon>Catharanthinae</taxon>
        <taxon>Catharanthus</taxon>
    </lineage>
</organism>